<evidence type="ECO:0000256" key="5">
    <source>
        <dbReference type="ARBA" id="ARBA00023235"/>
    </source>
</evidence>
<evidence type="ECO:0000313" key="8">
    <source>
        <dbReference type="EMBL" id="KAK1790129.1"/>
    </source>
</evidence>
<dbReference type="InterPro" id="IPR008758">
    <property type="entry name" value="Peptidase_S28"/>
</dbReference>
<comment type="similarity">
    <text evidence="2 6">Belongs to the enoyl-CoA hydratase/isomerase family.</text>
</comment>
<dbReference type="PANTHER" id="PTHR43149:SF1">
    <property type="entry name" value="DELTA(3,5)-DELTA(2,4)-DIENOYL-COA ISOMERASE, MITOCHONDRIAL"/>
    <property type="match status" value="1"/>
</dbReference>
<dbReference type="GO" id="GO:0006631">
    <property type="term" value="P:fatty acid metabolic process"/>
    <property type="evidence" value="ECO:0007669"/>
    <property type="project" value="UniProtKB-KW"/>
</dbReference>
<evidence type="ECO:0008006" key="10">
    <source>
        <dbReference type="Google" id="ProtNLM"/>
    </source>
</evidence>
<proteinExistence type="inferred from homology"/>
<dbReference type="Pfam" id="PF05577">
    <property type="entry name" value="Peptidase_S28"/>
    <property type="match status" value="1"/>
</dbReference>
<name>A0AAD9DRK1_9TELE</name>
<keyword evidence="5" id="KW-0413">Isomerase</keyword>
<dbReference type="InterPro" id="IPR001753">
    <property type="entry name" value="Enoyl-CoA_hydra/iso"/>
</dbReference>
<sequence length="979" mass="108921">MNVIRPALAGGRSLWLPTVNTVRAMSSPGGPAPPFSTLSISRPANHITHVELHRPEKRNAMNKAFWSEMVDCFNQIAEDPECRVVVFSGAGKLFTAGIDLMNMAGDLLQPKGSDTARISWYLRRIVAKYQETFSVIEKCPKPVVAAVHGACVGAGVDLITACDIRFCTQDAWFQVKEVDIGLAADVGTLQRLPKVIGSRSLVNELALTARKMYSDEAKSSGLVSRVFPDKEALMAGAFEVAGEIAARSPVAVQGTKINLLYSRDHSVAEGLQFMVGLLQTTLLRTTVAPCTPTFTCGRTTNRDNLSTEPMSCAVFSSADFTLILSVLSHPACACLQATWNMSMLQTHDLMKSAQAALEKKGPKDVPFSKLSAEATGEKAFTFNFGNRLHEPSVFMTPSVIRWVVMILLMDLVSSGRVLWKTKERVRDVRQQKAKQHLMMRAGKGPRAAAALHKEGHVHQPLDHFSAQNTETFPQRFFVNEQFWEPARGPVFLYIEGEGPLSELSVLAGHHVAMAEEHGALLVALEHRFYGTSIHSGALETCNLQHLSSQQALSDLAAFQRYIKQKYNLSRRNTWISFGGSYAGALSAWLRGKFPHLIYGAVASSAPVRAELDFSAYNKVSVVGRSLMDERVGGSEKCLNNVWEGFRAVEAVLQGGNVAKVGTDFACCEPPTSPEDQAELMQSLADIFMGSVQYNEEGVSLTIARLCDLMTNQDEAGVQDEEAYSRLVKLVEVRTLDVYRTLEKEPCLDVSHRQTVLTLNKTTDSRSGYRQWFYQTCTEFGFYQTCEDTSCPFSRMLTLQTQTQLCRLLFGLPQHTLSMNIAFTNQYYGGDEPHSQRVLYVNGDIDPWMELSVVRNDGSVDRDRAVVINGTAHCADMNPTRPGDRLSLHQARKVRERERDGGERRREKDGGREMEGERRRREMEGERDRGEGRRERDGGEGRRERDGGREMEGERRRPENKLIVRGNSSDTCKYNDGLLE</sequence>
<dbReference type="InterPro" id="IPR029058">
    <property type="entry name" value="AB_hydrolase_fold"/>
</dbReference>
<dbReference type="CDD" id="cd06558">
    <property type="entry name" value="crotonase-like"/>
    <property type="match status" value="1"/>
</dbReference>
<dbReference type="GO" id="GO:0070008">
    <property type="term" value="F:serine-type exopeptidase activity"/>
    <property type="evidence" value="ECO:0007669"/>
    <property type="project" value="InterPro"/>
</dbReference>
<evidence type="ECO:0000256" key="7">
    <source>
        <dbReference type="SAM" id="MobiDB-lite"/>
    </source>
</evidence>
<dbReference type="Proteomes" id="UP001239994">
    <property type="component" value="Unassembled WGS sequence"/>
</dbReference>
<evidence type="ECO:0000256" key="2">
    <source>
        <dbReference type="ARBA" id="ARBA00005254"/>
    </source>
</evidence>
<gene>
    <name evidence="8" type="ORF">P4O66_013971</name>
</gene>
<keyword evidence="4" id="KW-0443">Lipid metabolism</keyword>
<dbReference type="Pfam" id="PF00378">
    <property type="entry name" value="ECH_1"/>
    <property type="match status" value="1"/>
</dbReference>
<dbReference type="Gene3D" id="3.40.50.1820">
    <property type="entry name" value="alpha/beta hydrolase"/>
    <property type="match status" value="1"/>
</dbReference>
<dbReference type="InterPro" id="IPR029045">
    <property type="entry name" value="ClpP/crotonase-like_dom_sf"/>
</dbReference>
<feature type="compositionally biased region" description="Basic and acidic residues" evidence="7">
    <location>
        <begin position="881"/>
        <end position="961"/>
    </location>
</feature>
<dbReference type="AlphaFoldDB" id="A0AAD9DRK1"/>
<evidence type="ECO:0000256" key="6">
    <source>
        <dbReference type="RuleBase" id="RU003707"/>
    </source>
</evidence>
<comment type="pathway">
    <text evidence="1">Lipid metabolism; fatty acid beta-oxidation.</text>
</comment>
<dbReference type="Gene3D" id="1.10.12.10">
    <property type="entry name" value="Lyase 2-enoyl-coa Hydratase, Chain A, domain 2"/>
    <property type="match status" value="2"/>
</dbReference>
<dbReference type="InterPro" id="IPR014748">
    <property type="entry name" value="Enoyl-CoA_hydra_C"/>
</dbReference>
<organism evidence="8 9">
    <name type="scientific">Electrophorus voltai</name>
    <dbReference type="NCBI Taxonomy" id="2609070"/>
    <lineage>
        <taxon>Eukaryota</taxon>
        <taxon>Metazoa</taxon>
        <taxon>Chordata</taxon>
        <taxon>Craniata</taxon>
        <taxon>Vertebrata</taxon>
        <taxon>Euteleostomi</taxon>
        <taxon>Actinopterygii</taxon>
        <taxon>Neopterygii</taxon>
        <taxon>Teleostei</taxon>
        <taxon>Ostariophysi</taxon>
        <taxon>Gymnotiformes</taxon>
        <taxon>Gymnotoidei</taxon>
        <taxon>Gymnotidae</taxon>
        <taxon>Electrophorus</taxon>
    </lineage>
</organism>
<dbReference type="InterPro" id="IPR018376">
    <property type="entry name" value="Enoyl-CoA_hyd/isom_CS"/>
</dbReference>
<accession>A0AAD9DRK1</accession>
<keyword evidence="9" id="KW-1185">Reference proteome</keyword>
<dbReference type="SUPFAM" id="SSF52096">
    <property type="entry name" value="ClpP/crotonase"/>
    <property type="match status" value="1"/>
</dbReference>
<dbReference type="GO" id="GO:0006508">
    <property type="term" value="P:proteolysis"/>
    <property type="evidence" value="ECO:0007669"/>
    <property type="project" value="InterPro"/>
</dbReference>
<dbReference type="PANTHER" id="PTHR43149">
    <property type="entry name" value="ENOYL-COA HYDRATASE"/>
    <property type="match status" value="1"/>
</dbReference>
<dbReference type="InterPro" id="IPR042269">
    <property type="entry name" value="Ser_carbopepase_S28_SKS"/>
</dbReference>
<evidence type="ECO:0000256" key="4">
    <source>
        <dbReference type="ARBA" id="ARBA00023098"/>
    </source>
</evidence>
<protein>
    <recommendedName>
        <fullName evidence="10">Thymus-specific serine protease</fullName>
    </recommendedName>
</protein>
<dbReference type="GO" id="GO:0005739">
    <property type="term" value="C:mitochondrion"/>
    <property type="evidence" value="ECO:0007669"/>
    <property type="project" value="TreeGrafter"/>
</dbReference>
<evidence type="ECO:0000256" key="3">
    <source>
        <dbReference type="ARBA" id="ARBA00022832"/>
    </source>
</evidence>
<dbReference type="SUPFAM" id="SSF53474">
    <property type="entry name" value="alpha/beta-Hydrolases"/>
    <property type="match status" value="1"/>
</dbReference>
<dbReference type="GO" id="GO:0051750">
    <property type="term" value="F:delta(3,5)-delta(2,4)-dienoyl-CoA isomerase activity"/>
    <property type="evidence" value="ECO:0007669"/>
    <property type="project" value="TreeGrafter"/>
</dbReference>
<reference evidence="8" key="1">
    <citation type="submission" date="2023-03" db="EMBL/GenBank/DDBJ databases">
        <title>Electrophorus voltai genome.</title>
        <authorList>
            <person name="Bian C."/>
        </authorList>
    </citation>
    <scope>NUCLEOTIDE SEQUENCE</scope>
    <source>
        <strain evidence="8">CB-2022</strain>
        <tissue evidence="8">Muscle</tissue>
    </source>
</reference>
<comment type="caution">
    <text evidence="8">The sequence shown here is derived from an EMBL/GenBank/DDBJ whole genome shotgun (WGS) entry which is preliminary data.</text>
</comment>
<keyword evidence="3" id="KW-0276">Fatty acid metabolism</keyword>
<dbReference type="PROSITE" id="PS00166">
    <property type="entry name" value="ENOYL_COA_HYDRATASE"/>
    <property type="match status" value="1"/>
</dbReference>
<dbReference type="EMBL" id="JAROKS010000021">
    <property type="protein sequence ID" value="KAK1790129.1"/>
    <property type="molecule type" value="Genomic_DNA"/>
</dbReference>
<evidence type="ECO:0000313" key="9">
    <source>
        <dbReference type="Proteomes" id="UP001239994"/>
    </source>
</evidence>
<dbReference type="Gene3D" id="1.20.120.980">
    <property type="entry name" value="Serine carboxypeptidase S28, SKS domain"/>
    <property type="match status" value="1"/>
</dbReference>
<dbReference type="Gene3D" id="3.90.226.10">
    <property type="entry name" value="2-enoyl-CoA Hydratase, Chain A, domain 1"/>
    <property type="match status" value="1"/>
</dbReference>
<evidence type="ECO:0000256" key="1">
    <source>
        <dbReference type="ARBA" id="ARBA00005005"/>
    </source>
</evidence>
<dbReference type="FunFam" id="3.90.226.10:FF:000024">
    <property type="entry name" value="Delta3,5-delta2,4-dienoyl-CoA isomerase"/>
    <property type="match status" value="1"/>
</dbReference>
<feature type="region of interest" description="Disordered" evidence="7">
    <location>
        <begin position="872"/>
        <end position="979"/>
    </location>
</feature>
<dbReference type="InterPro" id="IPR045002">
    <property type="entry name" value="Ech1-like"/>
</dbReference>